<dbReference type="SMART" id="SM00256">
    <property type="entry name" value="FBOX"/>
    <property type="match status" value="1"/>
</dbReference>
<dbReference type="SUPFAM" id="SSF81383">
    <property type="entry name" value="F-box domain"/>
    <property type="match status" value="1"/>
</dbReference>
<dbReference type="Gramene" id="TRITD5Bv1G245200.1">
    <property type="protein sequence ID" value="TRITD5Bv1G245200.1"/>
    <property type="gene ID" value="TRITD5Bv1G245200"/>
</dbReference>
<evidence type="ECO:0000313" key="3">
    <source>
        <dbReference type="EMBL" id="VAI40129.1"/>
    </source>
</evidence>
<proteinExistence type="predicted"/>
<dbReference type="PROSITE" id="PS50181">
    <property type="entry name" value="FBOX"/>
    <property type="match status" value="1"/>
</dbReference>
<dbReference type="InterPro" id="IPR036047">
    <property type="entry name" value="F-box-like_dom_sf"/>
</dbReference>
<dbReference type="EMBL" id="LT934120">
    <property type="protein sequence ID" value="VAI40129.1"/>
    <property type="molecule type" value="Genomic_DNA"/>
</dbReference>
<dbReference type="CDD" id="cd22157">
    <property type="entry name" value="F-box_AtFBW1-like"/>
    <property type="match status" value="1"/>
</dbReference>
<dbReference type="SUPFAM" id="SSF63825">
    <property type="entry name" value="YWTD domain"/>
    <property type="match status" value="1"/>
</dbReference>
<feature type="domain" description="F-box" evidence="2">
    <location>
        <begin position="22"/>
        <end position="68"/>
    </location>
</feature>
<reference evidence="3 4" key="1">
    <citation type="submission" date="2017-09" db="EMBL/GenBank/DDBJ databases">
        <authorList>
            <consortium name="International Durum Wheat Genome Sequencing Consortium (IDWGSC)"/>
            <person name="Milanesi L."/>
        </authorList>
    </citation>
    <scope>NUCLEOTIDE SEQUENCE [LARGE SCALE GENOMIC DNA]</scope>
    <source>
        <strain evidence="4">cv. Svevo</strain>
    </source>
</reference>
<name>A0A9R1AU42_TRITD</name>
<dbReference type="InterPro" id="IPR017451">
    <property type="entry name" value="F-box-assoc_interact_dom"/>
</dbReference>
<evidence type="ECO:0000256" key="1">
    <source>
        <dbReference type="SAM" id="MobiDB-lite"/>
    </source>
</evidence>
<dbReference type="OMA" id="ANCQCIK"/>
<feature type="region of interest" description="Disordered" evidence="1">
    <location>
        <begin position="1"/>
        <end position="20"/>
    </location>
</feature>
<dbReference type="Gene3D" id="1.20.1280.50">
    <property type="match status" value="1"/>
</dbReference>
<evidence type="ECO:0000259" key="2">
    <source>
        <dbReference type="PROSITE" id="PS50181"/>
    </source>
</evidence>
<gene>
    <name evidence="3" type="ORF">TRITD_5Bv1G245200</name>
</gene>
<dbReference type="AlphaFoldDB" id="A0A9R1AU42"/>
<organism evidence="3 4">
    <name type="scientific">Triticum turgidum subsp. durum</name>
    <name type="common">Durum wheat</name>
    <name type="synonym">Triticum durum</name>
    <dbReference type="NCBI Taxonomy" id="4567"/>
    <lineage>
        <taxon>Eukaryota</taxon>
        <taxon>Viridiplantae</taxon>
        <taxon>Streptophyta</taxon>
        <taxon>Embryophyta</taxon>
        <taxon>Tracheophyta</taxon>
        <taxon>Spermatophyta</taxon>
        <taxon>Magnoliopsida</taxon>
        <taxon>Liliopsida</taxon>
        <taxon>Poales</taxon>
        <taxon>Poaceae</taxon>
        <taxon>BOP clade</taxon>
        <taxon>Pooideae</taxon>
        <taxon>Triticodae</taxon>
        <taxon>Triticeae</taxon>
        <taxon>Triticinae</taxon>
        <taxon>Triticum</taxon>
    </lineage>
</organism>
<protein>
    <recommendedName>
        <fullName evidence="2">F-box domain-containing protein</fullName>
    </recommendedName>
</protein>
<sequence>MAMLLHPPKRRRSSAPPPVVATSNDGVLPLDLLYDVLLRLPAETLCRFRAVCRSWRSLLSHADFIAAARNPGPLIAVGIKDYLSKNEVTVLDMESGGAVTRVKVANNDLTYPMSHDRVVCILDPQNRLRLFDPANGDVVLLPDHAPREGHILIWSPVGRAASTREHKVLAITTSTSARHEPFVCKILTLGLGDDGWRVTQSPSLMLVGDVAVINGVAYFLSSYAYHQTMVYQQIMAFDFNKEVWRSSADSLRGPANCQCIKLAELEGQLVACQSTNRLTSSIELWFLMDSDRSLWFKRYTINMPAYQTQTHQPQMCYTAEFFQKPLAVLDDGRIVIYMRQQGCIFKKGILRIYNPRTKTFKDGTLVPHCNHMSLFTWNLLDAGQKGALDDAVKRLLIGRRHH</sequence>
<keyword evidence="4" id="KW-1185">Reference proteome</keyword>
<dbReference type="NCBIfam" id="TIGR01640">
    <property type="entry name" value="F_box_assoc_1"/>
    <property type="match status" value="1"/>
</dbReference>
<dbReference type="InterPro" id="IPR001810">
    <property type="entry name" value="F-box_dom"/>
</dbReference>
<accession>A0A9R1AU42</accession>
<dbReference type="Proteomes" id="UP000324705">
    <property type="component" value="Chromosome 5B"/>
</dbReference>
<dbReference type="PANTHER" id="PTHR31111:SF133">
    <property type="entry name" value="OS07G0196600 PROTEIN"/>
    <property type="match status" value="1"/>
</dbReference>
<dbReference type="Pfam" id="PF08268">
    <property type="entry name" value="FBA_3"/>
    <property type="match status" value="1"/>
</dbReference>
<evidence type="ECO:0000313" key="4">
    <source>
        <dbReference type="Proteomes" id="UP000324705"/>
    </source>
</evidence>
<dbReference type="Pfam" id="PF00646">
    <property type="entry name" value="F-box"/>
    <property type="match status" value="1"/>
</dbReference>
<dbReference type="PANTHER" id="PTHR31111">
    <property type="entry name" value="BNAA05G37150D PROTEIN-RELATED"/>
    <property type="match status" value="1"/>
</dbReference>
<dbReference type="InterPro" id="IPR013187">
    <property type="entry name" value="F-box-assoc_dom_typ3"/>
</dbReference>